<organism evidence="5 6">
    <name type="scientific">Rubus argutus</name>
    <name type="common">Southern blackberry</name>
    <dbReference type="NCBI Taxonomy" id="59490"/>
    <lineage>
        <taxon>Eukaryota</taxon>
        <taxon>Viridiplantae</taxon>
        <taxon>Streptophyta</taxon>
        <taxon>Embryophyta</taxon>
        <taxon>Tracheophyta</taxon>
        <taxon>Spermatophyta</taxon>
        <taxon>Magnoliopsida</taxon>
        <taxon>eudicotyledons</taxon>
        <taxon>Gunneridae</taxon>
        <taxon>Pentapetalae</taxon>
        <taxon>rosids</taxon>
        <taxon>fabids</taxon>
        <taxon>Rosales</taxon>
        <taxon>Rosaceae</taxon>
        <taxon>Rosoideae</taxon>
        <taxon>Rosoideae incertae sedis</taxon>
        <taxon>Rubus</taxon>
    </lineage>
</organism>
<dbReference type="PANTHER" id="PTHR33985:SF21">
    <property type="entry name" value="FASCICLIN-LIKE ARABINOGALACTAN PROTEIN 20-RELATED"/>
    <property type="match status" value="1"/>
</dbReference>
<feature type="region of interest" description="Disordered" evidence="2">
    <location>
        <begin position="165"/>
        <end position="189"/>
    </location>
</feature>
<evidence type="ECO:0000313" key="5">
    <source>
        <dbReference type="EMBL" id="KAK9925516.1"/>
    </source>
</evidence>
<sequence length="355" mass="38545">MATSILCFLILLSFSSSSALASSATLLSAANTLSNSGYLSMSLTLQLVANAGLELASPTATIFAPPDSVFFRSGPPSLPLLQYHISPRRLSVKTLTYLHRGTKIPTLLPNYTLTVTASPALEGYSSINNLQIDANSVLDDGSVIIYGIDQFFNSSFLEVNETPDQIGAPAQSPVTEIPGEPRRPGPESFGSVADLLRSKGCSIMAAFLDAQLIGFNRKTTLTVFAPVDDAVEDYMRNSSDYSLIFREHVVPRLLTWRDLVALDDGTMLPTFEEGFMINVIKTGDVPVLNDIPVAEQDLYQGRFLVIHGLNRLLTSQQQMVTQEDPVGDQDTTTTAFTDGYVANVADQISPHDDYH</sequence>
<evidence type="ECO:0000256" key="1">
    <source>
        <dbReference type="ARBA" id="ARBA00007843"/>
    </source>
</evidence>
<dbReference type="AlphaFoldDB" id="A0AAW1WL48"/>
<dbReference type="Pfam" id="PF02469">
    <property type="entry name" value="Fasciclin"/>
    <property type="match status" value="1"/>
</dbReference>
<protein>
    <recommendedName>
        <fullName evidence="4">FAS1 domain-containing protein</fullName>
    </recommendedName>
</protein>
<comment type="similarity">
    <text evidence="1">Belongs to the fasciclin-like AGP family.</text>
</comment>
<dbReference type="EMBL" id="JBEDUW010000006">
    <property type="protein sequence ID" value="KAK9925516.1"/>
    <property type="molecule type" value="Genomic_DNA"/>
</dbReference>
<dbReference type="Proteomes" id="UP001457282">
    <property type="component" value="Unassembled WGS sequence"/>
</dbReference>
<evidence type="ECO:0000256" key="2">
    <source>
        <dbReference type="SAM" id="MobiDB-lite"/>
    </source>
</evidence>
<accession>A0AAW1WL48</accession>
<proteinExistence type="inferred from homology"/>
<gene>
    <name evidence="5" type="ORF">M0R45_033838</name>
</gene>
<comment type="caution">
    <text evidence="5">The sequence shown here is derived from an EMBL/GenBank/DDBJ whole genome shotgun (WGS) entry which is preliminary data.</text>
</comment>
<dbReference type="SMART" id="SM00554">
    <property type="entry name" value="FAS1"/>
    <property type="match status" value="2"/>
</dbReference>
<keyword evidence="3" id="KW-0732">Signal</keyword>
<name>A0AAW1WL48_RUBAR</name>
<dbReference type="PROSITE" id="PS50213">
    <property type="entry name" value="FAS1"/>
    <property type="match status" value="2"/>
</dbReference>
<dbReference type="InterPro" id="IPR052806">
    <property type="entry name" value="Fasciclin-like_AGP"/>
</dbReference>
<dbReference type="PANTHER" id="PTHR33985">
    <property type="entry name" value="OS02G0491300 PROTEIN-RELATED"/>
    <property type="match status" value="1"/>
</dbReference>
<evidence type="ECO:0000256" key="3">
    <source>
        <dbReference type="SAM" id="SignalP"/>
    </source>
</evidence>
<evidence type="ECO:0000259" key="4">
    <source>
        <dbReference type="PROSITE" id="PS50213"/>
    </source>
</evidence>
<dbReference type="Gene3D" id="2.30.180.10">
    <property type="entry name" value="FAS1 domain"/>
    <property type="match status" value="1"/>
</dbReference>
<dbReference type="InterPro" id="IPR000782">
    <property type="entry name" value="FAS1_domain"/>
</dbReference>
<feature type="signal peptide" evidence="3">
    <location>
        <begin position="1"/>
        <end position="21"/>
    </location>
</feature>
<keyword evidence="6" id="KW-1185">Reference proteome</keyword>
<dbReference type="InterPro" id="IPR036378">
    <property type="entry name" value="FAS1_dom_sf"/>
</dbReference>
<feature type="domain" description="FAS1" evidence="4">
    <location>
        <begin position="13"/>
        <end position="152"/>
    </location>
</feature>
<evidence type="ECO:0000313" key="6">
    <source>
        <dbReference type="Proteomes" id="UP001457282"/>
    </source>
</evidence>
<feature type="chain" id="PRO_5043486500" description="FAS1 domain-containing protein" evidence="3">
    <location>
        <begin position="22"/>
        <end position="355"/>
    </location>
</feature>
<dbReference type="SUPFAM" id="SSF82153">
    <property type="entry name" value="FAS1 domain"/>
    <property type="match status" value="2"/>
</dbReference>
<feature type="domain" description="FAS1" evidence="4">
    <location>
        <begin position="176"/>
        <end position="313"/>
    </location>
</feature>
<reference evidence="5 6" key="1">
    <citation type="journal article" date="2023" name="G3 (Bethesda)">
        <title>A chromosome-length genome assembly and annotation of blackberry (Rubus argutus, cv. 'Hillquist').</title>
        <authorList>
            <person name="Bruna T."/>
            <person name="Aryal R."/>
            <person name="Dudchenko O."/>
            <person name="Sargent D.J."/>
            <person name="Mead D."/>
            <person name="Buti M."/>
            <person name="Cavallini A."/>
            <person name="Hytonen T."/>
            <person name="Andres J."/>
            <person name="Pham M."/>
            <person name="Weisz D."/>
            <person name="Mascagni F."/>
            <person name="Usai G."/>
            <person name="Natali L."/>
            <person name="Bassil N."/>
            <person name="Fernandez G.E."/>
            <person name="Lomsadze A."/>
            <person name="Armour M."/>
            <person name="Olukolu B."/>
            <person name="Poorten T."/>
            <person name="Britton C."/>
            <person name="Davik J."/>
            <person name="Ashrafi H."/>
            <person name="Aiden E.L."/>
            <person name="Borodovsky M."/>
            <person name="Worthington M."/>
        </authorList>
    </citation>
    <scope>NUCLEOTIDE SEQUENCE [LARGE SCALE GENOMIC DNA]</scope>
    <source>
        <strain evidence="5">PI 553951</strain>
    </source>
</reference>